<reference evidence="1 2" key="1">
    <citation type="submission" date="2024-08" db="EMBL/GenBank/DDBJ databases">
        <title>Whole-genome sequencing of halo(alkali)philic microorganisms from hypersaline lakes.</title>
        <authorList>
            <person name="Sorokin D.Y."/>
            <person name="Merkel A.Y."/>
            <person name="Messina E."/>
            <person name="Yakimov M."/>
        </authorList>
    </citation>
    <scope>NUCLEOTIDE SEQUENCE [LARGE SCALE GENOMIC DNA]</scope>
    <source>
        <strain evidence="1 2">Cl-TMA</strain>
    </source>
</reference>
<dbReference type="RefSeq" id="WP_373657253.1">
    <property type="nucleotide sequence ID" value="NZ_JBGUAW010000014.1"/>
</dbReference>
<protein>
    <submittedName>
        <fullName evidence="1">Uncharacterized protein</fullName>
    </submittedName>
</protein>
<keyword evidence="2" id="KW-1185">Reference proteome</keyword>
<evidence type="ECO:0000313" key="2">
    <source>
        <dbReference type="Proteomes" id="UP001575181"/>
    </source>
</evidence>
<dbReference type="EMBL" id="JBGUAW010000014">
    <property type="protein sequence ID" value="MFA9462427.1"/>
    <property type="molecule type" value="Genomic_DNA"/>
</dbReference>
<accession>A0ABV4TZT8</accession>
<proteinExistence type="predicted"/>
<comment type="caution">
    <text evidence="1">The sequence shown here is derived from an EMBL/GenBank/DDBJ whole genome shotgun (WGS) entry which is preliminary data.</text>
</comment>
<sequence length="88" mass="10024">MSRDRPRPPPWVGEASVLCIDGGHFLERRAAGDLPALQMGWLILTKLARHQSAMNREILDLAHAAQDRETSRDEVSLLRDKLFAEWSF</sequence>
<dbReference type="Proteomes" id="UP001575181">
    <property type="component" value="Unassembled WGS sequence"/>
</dbReference>
<evidence type="ECO:0000313" key="1">
    <source>
        <dbReference type="EMBL" id="MFA9462427.1"/>
    </source>
</evidence>
<organism evidence="1 2">
    <name type="scientific">Thiohalorhabdus methylotrophus</name>
    <dbReference type="NCBI Taxonomy" id="3242694"/>
    <lineage>
        <taxon>Bacteria</taxon>
        <taxon>Pseudomonadati</taxon>
        <taxon>Pseudomonadota</taxon>
        <taxon>Gammaproteobacteria</taxon>
        <taxon>Thiohalorhabdales</taxon>
        <taxon>Thiohalorhabdaceae</taxon>
        <taxon>Thiohalorhabdus</taxon>
    </lineage>
</organism>
<gene>
    <name evidence="1" type="ORF">ACERLL_16585</name>
</gene>
<name>A0ABV4TZT8_9GAMM</name>